<protein>
    <submittedName>
        <fullName evidence="1">Uncharacterized protein</fullName>
    </submittedName>
</protein>
<organism evidence="1 2">
    <name type="scientific">Trifolium pratense</name>
    <name type="common">Red clover</name>
    <dbReference type="NCBI Taxonomy" id="57577"/>
    <lineage>
        <taxon>Eukaryota</taxon>
        <taxon>Viridiplantae</taxon>
        <taxon>Streptophyta</taxon>
        <taxon>Embryophyta</taxon>
        <taxon>Tracheophyta</taxon>
        <taxon>Spermatophyta</taxon>
        <taxon>Magnoliopsida</taxon>
        <taxon>eudicotyledons</taxon>
        <taxon>Gunneridae</taxon>
        <taxon>Pentapetalae</taxon>
        <taxon>rosids</taxon>
        <taxon>fabids</taxon>
        <taxon>Fabales</taxon>
        <taxon>Fabaceae</taxon>
        <taxon>Papilionoideae</taxon>
        <taxon>50 kb inversion clade</taxon>
        <taxon>NPAAA clade</taxon>
        <taxon>Hologalegina</taxon>
        <taxon>IRL clade</taxon>
        <taxon>Trifolieae</taxon>
        <taxon>Trifolium</taxon>
    </lineage>
</organism>
<evidence type="ECO:0000313" key="2">
    <source>
        <dbReference type="Proteomes" id="UP001177021"/>
    </source>
</evidence>
<dbReference type="EMBL" id="CASHSV030000311">
    <property type="protein sequence ID" value="CAJ2658475.1"/>
    <property type="molecule type" value="Genomic_DNA"/>
</dbReference>
<comment type="caution">
    <text evidence="1">The sequence shown here is derived from an EMBL/GenBank/DDBJ whole genome shotgun (WGS) entry which is preliminary data.</text>
</comment>
<reference evidence="1" key="1">
    <citation type="submission" date="2023-10" db="EMBL/GenBank/DDBJ databases">
        <authorList>
            <person name="Rodriguez Cubillos JULIANA M."/>
            <person name="De Vega J."/>
        </authorList>
    </citation>
    <scope>NUCLEOTIDE SEQUENCE</scope>
</reference>
<keyword evidence="2" id="KW-1185">Reference proteome</keyword>
<gene>
    <name evidence="1" type="ORF">MILVUS5_LOCUS24845</name>
</gene>
<sequence>MRGAYNMFEDGGDPKMVNCIFWQDWYSNYWEAPKYKTIDQLASLLMGKGLILNITKTLKSWLMVQLQLLWMKLDGGNEVAKEKM</sequence>
<name>A0ACB0KP16_TRIPR</name>
<dbReference type="Proteomes" id="UP001177021">
    <property type="component" value="Unassembled WGS sequence"/>
</dbReference>
<accession>A0ACB0KP16</accession>
<evidence type="ECO:0000313" key="1">
    <source>
        <dbReference type="EMBL" id="CAJ2658475.1"/>
    </source>
</evidence>
<proteinExistence type="predicted"/>